<dbReference type="KEGG" id="spir:CWM47_25050"/>
<accession>A0A2K8ZC72</accession>
<evidence type="ECO:0000313" key="1">
    <source>
        <dbReference type="EMBL" id="AUD07477.1"/>
    </source>
</evidence>
<evidence type="ECO:0000313" key="2">
    <source>
        <dbReference type="Proteomes" id="UP000232883"/>
    </source>
</evidence>
<keyword evidence="2" id="KW-1185">Reference proteome</keyword>
<reference evidence="1 2" key="1">
    <citation type="submission" date="2017-11" db="EMBL/GenBank/DDBJ databases">
        <title>Taxonomic description and genome sequences of Spirosoma HA7 sp. nov., isolated from pollen microhabitat of Corylus avellana.</title>
        <authorList>
            <person name="Ambika Manirajan B."/>
            <person name="Suarez C."/>
            <person name="Ratering S."/>
            <person name="Geissler-Plaum R."/>
            <person name="Cardinale M."/>
            <person name="Sylvia S."/>
        </authorList>
    </citation>
    <scope>NUCLEOTIDE SEQUENCE [LARGE SCALE GENOMIC DNA]</scope>
    <source>
        <strain evidence="1 2">HA7</strain>
    </source>
</reference>
<dbReference type="InterPro" id="IPR041662">
    <property type="entry name" value="SusD-like_2"/>
</dbReference>
<dbReference type="SUPFAM" id="SSF48452">
    <property type="entry name" value="TPR-like"/>
    <property type="match status" value="1"/>
</dbReference>
<dbReference type="Proteomes" id="UP000232883">
    <property type="component" value="Chromosome"/>
</dbReference>
<sequence>MYIKRLTTGLLAGMLMVMTGCKDYLNVNNNPNQVTAATPQLVLPDALATTGWYLTGNTPSGAAGSFYFLNLWMGYWNWSGNYSIATSDKNYQFTQGFNNSIWTSAYLNLKNYNYVDNQAATLGQPLLQGMAKIMKALHFQLLVDTYGDVPYTSALQGTANILPTYDKAQDIYEDLFKQIDAGMALLAKGDGTLNPGPNDIMFQGDINKWLKFGNTLKLRMLLRQSEKADRATFIQTQLASIKASGYGFLGAGENASVNPGYTNSQNMQNPLYGAFYAINGNPTTLNNQYKGNLYGITFYKNSNDPRLAAYYRPVVGTTTNFNGTLFGTTDVLVNSQVSDVGAGILKSVSQNSPILQSHESLFMQAEAAQRGWITGDPKTLYQSAIAESFVNVGRTAAEATTYYSQAGVNNVNWDASTNKIEAIITQKWASENGTAPFEAWSDYRRLGLPTGVPISQDPSTSVKQIPIRLLYPTSEYSNNAANVGAQGTINQFTTKIFWEK</sequence>
<organism evidence="1 2">
    <name type="scientific">Spirosoma pollinicola</name>
    <dbReference type="NCBI Taxonomy" id="2057025"/>
    <lineage>
        <taxon>Bacteria</taxon>
        <taxon>Pseudomonadati</taxon>
        <taxon>Bacteroidota</taxon>
        <taxon>Cytophagia</taxon>
        <taxon>Cytophagales</taxon>
        <taxon>Cytophagaceae</taxon>
        <taxon>Spirosoma</taxon>
    </lineage>
</organism>
<dbReference type="AlphaFoldDB" id="A0A2K8ZC72"/>
<keyword evidence="1" id="KW-0449">Lipoprotein</keyword>
<dbReference type="PROSITE" id="PS51257">
    <property type="entry name" value="PROKAR_LIPOPROTEIN"/>
    <property type="match status" value="1"/>
</dbReference>
<gene>
    <name evidence="1" type="ORF">CWM47_25050</name>
</gene>
<dbReference type="OrthoDB" id="614457at2"/>
<dbReference type="Pfam" id="PF12771">
    <property type="entry name" value="SusD-like_2"/>
    <property type="match status" value="1"/>
</dbReference>
<dbReference type="InterPro" id="IPR011990">
    <property type="entry name" value="TPR-like_helical_dom_sf"/>
</dbReference>
<proteinExistence type="predicted"/>
<dbReference type="EMBL" id="CP025096">
    <property type="protein sequence ID" value="AUD07477.1"/>
    <property type="molecule type" value="Genomic_DNA"/>
</dbReference>
<protein>
    <submittedName>
        <fullName evidence="1">SusD/RagB family nutrient-binding outer membrane lipoprotein</fullName>
    </submittedName>
</protein>
<dbReference type="Gene3D" id="1.25.40.390">
    <property type="match status" value="1"/>
</dbReference>
<name>A0A2K8ZC72_9BACT</name>